<dbReference type="GeneID" id="115943143"/>
<accession>A0A7F8RD07</accession>
<keyword evidence="2" id="KW-1185">Reference proteome</keyword>
<name>A0A7F8RD07_LEPWE</name>
<gene>
    <name evidence="3" type="primary">LOC115943143</name>
</gene>
<protein>
    <submittedName>
        <fullName evidence="3">Uncharacterized protein LOC115943143 isoform X1</fullName>
    </submittedName>
</protein>
<dbReference type="Proteomes" id="UP000245341">
    <property type="component" value="Unplaced"/>
</dbReference>
<reference evidence="3" key="1">
    <citation type="submission" date="2025-08" db="UniProtKB">
        <authorList>
            <consortium name="RefSeq"/>
        </authorList>
    </citation>
    <scope>IDENTIFICATION</scope>
    <source>
        <tissue evidence="3">Liver</tissue>
    </source>
</reference>
<proteinExistence type="predicted"/>
<dbReference type="AlphaFoldDB" id="A0A7F8RD07"/>
<evidence type="ECO:0000313" key="2">
    <source>
        <dbReference type="Proteomes" id="UP000245341"/>
    </source>
</evidence>
<dbReference type="OrthoDB" id="10482232at2759"/>
<organism evidence="2 3">
    <name type="scientific">Leptonychotes weddellii</name>
    <name type="common">Weddell seal</name>
    <name type="synonym">Otaria weddellii</name>
    <dbReference type="NCBI Taxonomy" id="9713"/>
    <lineage>
        <taxon>Eukaryota</taxon>
        <taxon>Metazoa</taxon>
        <taxon>Chordata</taxon>
        <taxon>Craniata</taxon>
        <taxon>Vertebrata</taxon>
        <taxon>Euteleostomi</taxon>
        <taxon>Mammalia</taxon>
        <taxon>Eutheria</taxon>
        <taxon>Laurasiatheria</taxon>
        <taxon>Carnivora</taxon>
        <taxon>Caniformia</taxon>
        <taxon>Pinnipedia</taxon>
        <taxon>Phocidae</taxon>
        <taxon>Monachinae</taxon>
        <taxon>Lobodontini</taxon>
        <taxon>Leptonychotes</taxon>
    </lineage>
</organism>
<evidence type="ECO:0000313" key="3">
    <source>
        <dbReference type="RefSeq" id="XP_030891044.1"/>
    </source>
</evidence>
<sequence>MGEGVSCGYSRFPERSRTVPNRPEPCRNLLASFRLTPPTTVPAPRAVRALRLSWEQMETVPWTALRAVPQAAPLSALQGPDPQRLMPPLCAGVRPAGRAALDLEIAGGSLRGWRHWPSQDDLGLSCPGENSSWPSKQGNPWDPRGLWSRARDFSWFCRSPSGVTEHHEPGRPVPFHLGHVVQQPPRLPAYSSRNFLEPRVSVLCIVVLSPTQ</sequence>
<dbReference type="KEGG" id="lww:115943143"/>
<dbReference type="RefSeq" id="XP_030891044.1">
    <property type="nucleotide sequence ID" value="XM_031035184.1"/>
</dbReference>
<evidence type="ECO:0000256" key="1">
    <source>
        <dbReference type="SAM" id="MobiDB-lite"/>
    </source>
</evidence>
<feature type="region of interest" description="Disordered" evidence="1">
    <location>
        <begin position="1"/>
        <end position="21"/>
    </location>
</feature>